<dbReference type="GO" id="GO:0003700">
    <property type="term" value="F:DNA-binding transcription factor activity"/>
    <property type="evidence" value="ECO:0007669"/>
    <property type="project" value="InterPro"/>
</dbReference>
<dbReference type="Pfam" id="PF00126">
    <property type="entry name" value="HTH_1"/>
    <property type="match status" value="1"/>
</dbReference>
<dbReference type="PROSITE" id="PS50931">
    <property type="entry name" value="HTH_LYSR"/>
    <property type="match status" value="1"/>
</dbReference>
<dbReference type="InterPro" id="IPR005119">
    <property type="entry name" value="LysR_subst-bd"/>
</dbReference>
<dbReference type="Gene3D" id="3.40.190.290">
    <property type="match status" value="1"/>
</dbReference>
<dbReference type="PRINTS" id="PR00039">
    <property type="entry name" value="HTHLYSR"/>
</dbReference>
<dbReference type="InterPro" id="IPR017685">
    <property type="entry name" value="ArgP"/>
</dbReference>
<keyword evidence="2" id="KW-0805">Transcription regulation</keyword>
<dbReference type="Pfam" id="PF03466">
    <property type="entry name" value="LysR_substrate"/>
    <property type="match status" value="1"/>
</dbReference>
<dbReference type="GO" id="GO:0043565">
    <property type="term" value="F:sequence-specific DNA binding"/>
    <property type="evidence" value="ECO:0007669"/>
    <property type="project" value="UniProtKB-ARBA"/>
</dbReference>
<dbReference type="NCBIfam" id="NF002964">
    <property type="entry name" value="PRK03635.1"/>
    <property type="match status" value="1"/>
</dbReference>
<name>A0A975U8E1_9VIBR</name>
<protein>
    <submittedName>
        <fullName evidence="6">LysR family transcriptional regulator ArgP</fullName>
    </submittedName>
</protein>
<evidence type="ECO:0000256" key="1">
    <source>
        <dbReference type="ARBA" id="ARBA00009437"/>
    </source>
</evidence>
<evidence type="ECO:0000313" key="6">
    <source>
        <dbReference type="EMBL" id="QXO17050.1"/>
    </source>
</evidence>
<proteinExistence type="inferred from homology"/>
<evidence type="ECO:0000256" key="2">
    <source>
        <dbReference type="ARBA" id="ARBA00023015"/>
    </source>
</evidence>
<dbReference type="NCBIfam" id="NF009888">
    <property type="entry name" value="PRK13348.1"/>
    <property type="match status" value="1"/>
</dbReference>
<evidence type="ECO:0000256" key="4">
    <source>
        <dbReference type="ARBA" id="ARBA00023163"/>
    </source>
</evidence>
<reference evidence="6" key="1">
    <citation type="submission" date="2021-06" db="EMBL/GenBank/DDBJ databases">
        <title>Vibrio nov. sp., novel gut bacterium isolated from Yellow Sea oyster.</title>
        <authorList>
            <person name="Muhammad N."/>
            <person name="Nguyen T.H."/>
            <person name="Lee Y.-J."/>
            <person name="Ko J."/>
            <person name="Kim S.-G."/>
        </authorList>
    </citation>
    <scope>NUCLEOTIDE SEQUENCE</scope>
    <source>
        <strain evidence="6">OG9-811</strain>
    </source>
</reference>
<dbReference type="InterPro" id="IPR036390">
    <property type="entry name" value="WH_DNA-bd_sf"/>
</dbReference>
<dbReference type="NCBIfam" id="TIGR03298">
    <property type="entry name" value="argP"/>
    <property type="match status" value="1"/>
</dbReference>
<dbReference type="Proteomes" id="UP000694232">
    <property type="component" value="Chromosome 1"/>
</dbReference>
<dbReference type="KEGG" id="vos:KNV97_16585"/>
<accession>A0A975U8E1</accession>
<dbReference type="AlphaFoldDB" id="A0A975U8E1"/>
<evidence type="ECO:0000259" key="5">
    <source>
        <dbReference type="PROSITE" id="PS50931"/>
    </source>
</evidence>
<dbReference type="Gene3D" id="1.10.10.10">
    <property type="entry name" value="Winged helix-like DNA-binding domain superfamily/Winged helix DNA-binding domain"/>
    <property type="match status" value="1"/>
</dbReference>
<keyword evidence="7" id="KW-1185">Reference proteome</keyword>
<dbReference type="InterPro" id="IPR050176">
    <property type="entry name" value="LTTR"/>
</dbReference>
<dbReference type="InterPro" id="IPR036388">
    <property type="entry name" value="WH-like_DNA-bd_sf"/>
</dbReference>
<feature type="domain" description="HTH lysR-type" evidence="5">
    <location>
        <begin position="4"/>
        <end position="60"/>
    </location>
</feature>
<evidence type="ECO:0000256" key="3">
    <source>
        <dbReference type="ARBA" id="ARBA00023125"/>
    </source>
</evidence>
<keyword evidence="4" id="KW-0804">Transcription</keyword>
<dbReference type="PANTHER" id="PTHR30579:SF2">
    <property type="entry name" value="HTH-TYPE TRANSCRIPTIONAL REGULATOR ARGP"/>
    <property type="match status" value="1"/>
</dbReference>
<keyword evidence="3" id="KW-0238">DNA-binding</keyword>
<dbReference type="EMBL" id="CP076643">
    <property type="protein sequence ID" value="QXO17050.1"/>
    <property type="molecule type" value="Genomic_DNA"/>
</dbReference>
<gene>
    <name evidence="6" type="ORF">KNV97_16585</name>
</gene>
<dbReference type="FunFam" id="1.10.10.10:FF:000061">
    <property type="entry name" value="HTH-type transcriptional regulator ArgP"/>
    <property type="match status" value="1"/>
</dbReference>
<dbReference type="RefSeq" id="WP_136483205.1">
    <property type="nucleotide sequence ID" value="NZ_CP076643.1"/>
</dbReference>
<sequence length="300" mass="33187">MRGLDYRWIEALDEIIAQRSFEKAADVLCISQSAVSQRIKQLEKWLAQPVLVREQPPRVTPAGQKLLGLYRQVCILEQEILPDLSGDDSDKTVSVSIATNADSLATWLIPALAPLVEQSNIQLNLLVDDEHRTIEKLKNGEVVAAISQSAKSIPGCEAVLLGDMPYLCVCAPGFYQRYFPAGVSGAALESAPSIAFDPNDYVNERFVRKSLGYEMQSPVKHSVGSSEACVKGALAGIGFAMIPEIQIRAELEQGLLVEILPGMRIDQKLYWHHWQLESGILKRLSRDIIRVAQRVLPQSI</sequence>
<dbReference type="SUPFAM" id="SSF46785">
    <property type="entry name" value="Winged helix' DNA-binding domain"/>
    <property type="match status" value="1"/>
</dbReference>
<evidence type="ECO:0000313" key="7">
    <source>
        <dbReference type="Proteomes" id="UP000694232"/>
    </source>
</evidence>
<dbReference type="InterPro" id="IPR000847">
    <property type="entry name" value="LysR_HTH_N"/>
</dbReference>
<dbReference type="PANTHER" id="PTHR30579">
    <property type="entry name" value="TRANSCRIPTIONAL REGULATOR"/>
    <property type="match status" value="1"/>
</dbReference>
<organism evidence="6 7">
    <name type="scientific">Vibrio ostreae</name>
    <dbReference type="NCBI Taxonomy" id="2841925"/>
    <lineage>
        <taxon>Bacteria</taxon>
        <taxon>Pseudomonadati</taxon>
        <taxon>Pseudomonadota</taxon>
        <taxon>Gammaproteobacteria</taxon>
        <taxon>Vibrionales</taxon>
        <taxon>Vibrionaceae</taxon>
        <taxon>Vibrio</taxon>
    </lineage>
</organism>
<comment type="similarity">
    <text evidence="1">Belongs to the LysR transcriptional regulatory family.</text>
</comment>
<dbReference type="SUPFAM" id="SSF53850">
    <property type="entry name" value="Periplasmic binding protein-like II"/>
    <property type="match status" value="1"/>
</dbReference>